<dbReference type="RefSeq" id="WP_215864736.1">
    <property type="nucleotide sequence ID" value="NZ_JABELD010000140.1"/>
</dbReference>
<evidence type="ECO:0000259" key="1">
    <source>
        <dbReference type="Pfam" id="PF14239"/>
    </source>
</evidence>
<feature type="domain" description="RRXRR" evidence="1">
    <location>
        <begin position="6"/>
        <end position="65"/>
    </location>
</feature>
<dbReference type="InterPro" id="IPR025938">
    <property type="entry name" value="RRXRR_dom"/>
</dbReference>
<sequence>MQQNRVLVLDKNRQPLMPCHPARARALLKAGKAAVLRRFPFTLILKEREGGDVQDTRLKIHPGSK</sequence>
<feature type="non-terminal residue" evidence="2">
    <location>
        <position position="65"/>
    </location>
</feature>
<keyword evidence="2" id="KW-0540">Nuclease</keyword>
<keyword evidence="2" id="KW-0255">Endonuclease</keyword>
<comment type="caution">
    <text evidence="2">The sequence shown here is derived from an EMBL/GenBank/DDBJ whole genome shotgun (WGS) entry which is preliminary data.</text>
</comment>
<gene>
    <name evidence="2" type="ORF">HJG40_13940</name>
    <name evidence="3" type="ORF">HJG40_14935</name>
</gene>
<protein>
    <submittedName>
        <fullName evidence="2">HNH endonuclease</fullName>
    </submittedName>
</protein>
<evidence type="ECO:0000313" key="4">
    <source>
        <dbReference type="Proteomes" id="UP001197028"/>
    </source>
</evidence>
<keyword evidence="2" id="KW-0378">Hydrolase</keyword>
<reference evidence="2 4" key="1">
    <citation type="journal article" date="2021" name="ISME J.">
        <title>Genomic evolution of the class Acidithiobacillia: deep-branching Proteobacteria living in extreme acidic conditions.</title>
        <authorList>
            <person name="Moya-Beltran A."/>
            <person name="Beard S."/>
            <person name="Rojas-Villalobos C."/>
            <person name="Issotta F."/>
            <person name="Gallardo Y."/>
            <person name="Ulloa R."/>
            <person name="Giaveno A."/>
            <person name="Degli Esposti M."/>
            <person name="Johnson D.B."/>
            <person name="Quatrini R."/>
        </authorList>
    </citation>
    <scope>NUCLEOTIDE SEQUENCE [LARGE SCALE GENOMIC DNA]</scope>
    <source>
        <strain evidence="2 4">ATCC 19703</strain>
    </source>
</reference>
<dbReference type="Proteomes" id="UP001197028">
    <property type="component" value="Unassembled WGS sequence"/>
</dbReference>
<dbReference type="Pfam" id="PF14239">
    <property type="entry name" value="RRXRR"/>
    <property type="match status" value="1"/>
</dbReference>
<organism evidence="2 4">
    <name type="scientific">Acidithiobacillus concretivorus</name>
    <dbReference type="NCBI Taxonomy" id="3063952"/>
    <lineage>
        <taxon>Bacteria</taxon>
        <taxon>Pseudomonadati</taxon>
        <taxon>Pseudomonadota</taxon>
        <taxon>Acidithiobacillia</taxon>
        <taxon>Acidithiobacillales</taxon>
        <taxon>Acidithiobacillaceae</taxon>
        <taxon>Acidithiobacillus</taxon>
    </lineage>
</organism>
<dbReference type="EMBL" id="JABELD010000190">
    <property type="protein sequence ID" value="MBU2740044.1"/>
    <property type="molecule type" value="Genomic_DNA"/>
</dbReference>
<accession>A0ABS5ZTE0</accession>
<keyword evidence="4" id="KW-1185">Reference proteome</keyword>
<dbReference type="EMBL" id="JABELD010000140">
    <property type="protein sequence ID" value="MBU2739856.1"/>
    <property type="molecule type" value="Genomic_DNA"/>
</dbReference>
<evidence type="ECO:0000313" key="2">
    <source>
        <dbReference type="EMBL" id="MBU2739856.1"/>
    </source>
</evidence>
<name>A0ABS5ZTE0_9PROT</name>
<proteinExistence type="predicted"/>
<dbReference type="GO" id="GO:0004519">
    <property type="term" value="F:endonuclease activity"/>
    <property type="evidence" value="ECO:0007669"/>
    <property type="project" value="UniProtKB-KW"/>
</dbReference>
<evidence type="ECO:0000313" key="3">
    <source>
        <dbReference type="EMBL" id="MBU2740044.1"/>
    </source>
</evidence>